<dbReference type="AlphaFoldDB" id="A0A5C3Q7J4"/>
<feature type="region of interest" description="Disordered" evidence="1">
    <location>
        <begin position="1"/>
        <end position="41"/>
    </location>
</feature>
<dbReference type="OrthoDB" id="2564984at2759"/>
<feature type="compositionally biased region" description="Pro residues" evidence="1">
    <location>
        <begin position="1"/>
        <end position="10"/>
    </location>
</feature>
<organism evidence="3 4">
    <name type="scientific">Pterulicium gracile</name>
    <dbReference type="NCBI Taxonomy" id="1884261"/>
    <lineage>
        <taxon>Eukaryota</taxon>
        <taxon>Fungi</taxon>
        <taxon>Dikarya</taxon>
        <taxon>Basidiomycota</taxon>
        <taxon>Agaricomycotina</taxon>
        <taxon>Agaricomycetes</taxon>
        <taxon>Agaricomycetidae</taxon>
        <taxon>Agaricales</taxon>
        <taxon>Pleurotineae</taxon>
        <taxon>Pterulaceae</taxon>
        <taxon>Pterulicium</taxon>
    </lineage>
</organism>
<accession>A0A5C3Q7J4</accession>
<keyword evidence="4" id="KW-1185">Reference proteome</keyword>
<reference evidence="3 4" key="1">
    <citation type="journal article" date="2019" name="Nat. Ecol. Evol.">
        <title>Megaphylogeny resolves global patterns of mushroom evolution.</title>
        <authorList>
            <person name="Varga T."/>
            <person name="Krizsan K."/>
            <person name="Foldi C."/>
            <person name="Dima B."/>
            <person name="Sanchez-Garcia M."/>
            <person name="Sanchez-Ramirez S."/>
            <person name="Szollosi G.J."/>
            <person name="Szarkandi J.G."/>
            <person name="Papp V."/>
            <person name="Albert L."/>
            <person name="Andreopoulos W."/>
            <person name="Angelini C."/>
            <person name="Antonin V."/>
            <person name="Barry K.W."/>
            <person name="Bougher N.L."/>
            <person name="Buchanan P."/>
            <person name="Buyck B."/>
            <person name="Bense V."/>
            <person name="Catcheside P."/>
            <person name="Chovatia M."/>
            <person name="Cooper J."/>
            <person name="Damon W."/>
            <person name="Desjardin D."/>
            <person name="Finy P."/>
            <person name="Geml J."/>
            <person name="Haridas S."/>
            <person name="Hughes K."/>
            <person name="Justo A."/>
            <person name="Karasinski D."/>
            <person name="Kautmanova I."/>
            <person name="Kiss B."/>
            <person name="Kocsube S."/>
            <person name="Kotiranta H."/>
            <person name="LaButti K.M."/>
            <person name="Lechner B.E."/>
            <person name="Liimatainen K."/>
            <person name="Lipzen A."/>
            <person name="Lukacs Z."/>
            <person name="Mihaltcheva S."/>
            <person name="Morgado L.N."/>
            <person name="Niskanen T."/>
            <person name="Noordeloos M.E."/>
            <person name="Ohm R.A."/>
            <person name="Ortiz-Santana B."/>
            <person name="Ovrebo C."/>
            <person name="Racz N."/>
            <person name="Riley R."/>
            <person name="Savchenko A."/>
            <person name="Shiryaev A."/>
            <person name="Soop K."/>
            <person name="Spirin V."/>
            <person name="Szebenyi C."/>
            <person name="Tomsovsky M."/>
            <person name="Tulloss R.E."/>
            <person name="Uehling J."/>
            <person name="Grigoriev I.V."/>
            <person name="Vagvolgyi C."/>
            <person name="Papp T."/>
            <person name="Martin F.M."/>
            <person name="Miettinen O."/>
            <person name="Hibbett D.S."/>
            <person name="Nagy L.G."/>
        </authorList>
    </citation>
    <scope>NUCLEOTIDE SEQUENCE [LARGE SCALE GENOMIC DNA]</scope>
    <source>
        <strain evidence="3 4">CBS 309.79</strain>
    </source>
</reference>
<dbReference type="EMBL" id="ML178842">
    <property type="protein sequence ID" value="TFK98064.1"/>
    <property type="molecule type" value="Genomic_DNA"/>
</dbReference>
<dbReference type="Proteomes" id="UP000305067">
    <property type="component" value="Unassembled WGS sequence"/>
</dbReference>
<gene>
    <name evidence="3" type="ORF">BDV98DRAFT_573421</name>
</gene>
<sequence>MQPIDNPPPYDAGSNDTKQKPLVDVKAPLTPQDQPKSTSTEVITTTVAGPSSLPAMPPTTVYYYHNPMTSERMTSLLPPNHPEMVCMQQGHVLHTRFGILGVMAAVFWFPLGIALCMVDRRSKCDRCGHVAADGIQCG</sequence>
<keyword evidence="2" id="KW-0812">Transmembrane</keyword>
<name>A0A5C3Q7J4_9AGAR</name>
<protein>
    <submittedName>
        <fullName evidence="3">Uncharacterized protein</fullName>
    </submittedName>
</protein>
<dbReference type="InterPro" id="IPR019317">
    <property type="entry name" value="BRI3"/>
</dbReference>
<evidence type="ECO:0000256" key="1">
    <source>
        <dbReference type="SAM" id="MobiDB-lite"/>
    </source>
</evidence>
<dbReference type="Pfam" id="PF10164">
    <property type="entry name" value="BRI3"/>
    <property type="match status" value="1"/>
</dbReference>
<evidence type="ECO:0000313" key="4">
    <source>
        <dbReference type="Proteomes" id="UP000305067"/>
    </source>
</evidence>
<keyword evidence="2" id="KW-0472">Membrane</keyword>
<evidence type="ECO:0000256" key="2">
    <source>
        <dbReference type="SAM" id="Phobius"/>
    </source>
</evidence>
<feature type="compositionally biased region" description="Polar residues" evidence="1">
    <location>
        <begin position="31"/>
        <end position="41"/>
    </location>
</feature>
<proteinExistence type="predicted"/>
<keyword evidence="2" id="KW-1133">Transmembrane helix</keyword>
<evidence type="ECO:0000313" key="3">
    <source>
        <dbReference type="EMBL" id="TFK98064.1"/>
    </source>
</evidence>
<feature type="transmembrane region" description="Helical" evidence="2">
    <location>
        <begin position="97"/>
        <end position="118"/>
    </location>
</feature>